<sequence>MFACIFFNEDASLSVVGKNNKSLKLVSDDWEPRGKVEMYWPGKVAGQRSLYHGTIIKVGDEENLNKFETLAYSKILKKQKGLNDVPEELFSFEITSDESFEKRHRCKTKKMQESEEQEDTLSPKKKKKKDDGKKEVPSGEVLQVLEGLMKPEVQLYIRDLVHFVKQNKPQNSFENTSGDQQSWEQTGLHHDFTAPYRQIESHYSNPGVN</sequence>
<accession>A0A8W8MIL0</accession>
<feature type="compositionally biased region" description="Polar residues" evidence="1">
    <location>
        <begin position="171"/>
        <end position="185"/>
    </location>
</feature>
<protein>
    <submittedName>
        <fullName evidence="2">Uncharacterized protein</fullName>
    </submittedName>
</protein>
<name>A0A8W8MIL0_MAGGI</name>
<feature type="region of interest" description="Disordered" evidence="1">
    <location>
        <begin position="103"/>
        <end position="136"/>
    </location>
</feature>
<reference evidence="2" key="1">
    <citation type="submission" date="2022-08" db="UniProtKB">
        <authorList>
            <consortium name="EnsemblMetazoa"/>
        </authorList>
    </citation>
    <scope>IDENTIFICATION</scope>
    <source>
        <strain evidence="2">05x7-T-G4-1.051#20</strain>
    </source>
</reference>
<feature type="region of interest" description="Disordered" evidence="1">
    <location>
        <begin position="171"/>
        <end position="209"/>
    </location>
</feature>
<organism evidence="2 3">
    <name type="scientific">Magallana gigas</name>
    <name type="common">Pacific oyster</name>
    <name type="synonym">Crassostrea gigas</name>
    <dbReference type="NCBI Taxonomy" id="29159"/>
    <lineage>
        <taxon>Eukaryota</taxon>
        <taxon>Metazoa</taxon>
        <taxon>Spiralia</taxon>
        <taxon>Lophotrochozoa</taxon>
        <taxon>Mollusca</taxon>
        <taxon>Bivalvia</taxon>
        <taxon>Autobranchia</taxon>
        <taxon>Pteriomorphia</taxon>
        <taxon>Ostreida</taxon>
        <taxon>Ostreoidea</taxon>
        <taxon>Ostreidae</taxon>
        <taxon>Magallana</taxon>
    </lineage>
</organism>
<proteinExistence type="predicted"/>
<dbReference type="Proteomes" id="UP000005408">
    <property type="component" value="Unassembled WGS sequence"/>
</dbReference>
<keyword evidence="3" id="KW-1185">Reference proteome</keyword>
<evidence type="ECO:0000256" key="1">
    <source>
        <dbReference type="SAM" id="MobiDB-lite"/>
    </source>
</evidence>
<evidence type="ECO:0000313" key="2">
    <source>
        <dbReference type="EnsemblMetazoa" id="G34458.1:cds"/>
    </source>
</evidence>
<evidence type="ECO:0000313" key="3">
    <source>
        <dbReference type="Proteomes" id="UP000005408"/>
    </source>
</evidence>
<dbReference type="EnsemblMetazoa" id="G34458.1">
    <property type="protein sequence ID" value="G34458.1:cds"/>
    <property type="gene ID" value="G34458"/>
</dbReference>
<dbReference type="AlphaFoldDB" id="A0A8W8MIL0"/>